<accession>A0A7Y0L4Q6</accession>
<dbReference type="GO" id="GO:0051539">
    <property type="term" value="F:4 iron, 4 sulfur cluster binding"/>
    <property type="evidence" value="ECO:0007669"/>
    <property type="project" value="UniProtKB-KW"/>
</dbReference>
<dbReference type="SUPFAM" id="SSF142019">
    <property type="entry name" value="Nqo1 FMN-binding domain-like"/>
    <property type="match status" value="1"/>
</dbReference>
<evidence type="ECO:0000313" key="9">
    <source>
        <dbReference type="Proteomes" id="UP000533476"/>
    </source>
</evidence>
<evidence type="ECO:0000259" key="7">
    <source>
        <dbReference type="SMART" id="SM00928"/>
    </source>
</evidence>
<sequence length="407" mass="43649">MGEHRLLPDPATRTAPTSEERLVERGFERALSRAQGMTPEQIRRDVTEAGIMGRGGAAFPTGRKWDSVASAPGEPKYVVMNADESEPGTFKDRVLLAEDPFGALVGLAIAARAVGASHAYVYIRGEYQDVEAVVKEAAKVLERRGVFGPHLTFEVRRGAGAYIAGEETALFNSIEGRRPEPRVKPPFPTVHGLFGKPTLIQNVETLANVAVLLAHNVAWFREQGTDKTPGTKLVCLSGHVERPGVYEVPFGVSLKDVLYSPELGGGIAGGRQLKAVLLGGAAGTFVTAQEAVEATYDYAPLRAMGASIGSGAIMVFDETVSLVDVLRQLAHFFADESCGQCVPCRIGTRRLLEMLDDETALSDGQRLRDLGRAMQDASICGLGQTAPVALLSLMDRTSLWESERSAG</sequence>
<proteinExistence type="inferred from homology"/>
<dbReference type="InterPro" id="IPR019575">
    <property type="entry name" value="Nuop51_4Fe4S-bd"/>
</dbReference>
<evidence type="ECO:0000256" key="2">
    <source>
        <dbReference type="ARBA" id="ARBA00022485"/>
    </source>
</evidence>
<dbReference type="GO" id="GO:0046872">
    <property type="term" value="F:metal ion binding"/>
    <property type="evidence" value="ECO:0007669"/>
    <property type="project" value="UniProtKB-KW"/>
</dbReference>
<gene>
    <name evidence="8" type="ORF">HIJ39_13190</name>
</gene>
<feature type="domain" description="NADH-ubiquinone oxidoreductase 51kDa subunit iron-sulphur binding" evidence="7">
    <location>
        <begin position="323"/>
        <end position="370"/>
    </location>
</feature>
<dbReference type="SUPFAM" id="SSF142984">
    <property type="entry name" value="Nqo1 middle domain-like"/>
    <property type="match status" value="1"/>
</dbReference>
<evidence type="ECO:0000313" key="8">
    <source>
        <dbReference type="EMBL" id="NMP23294.1"/>
    </source>
</evidence>
<keyword evidence="4" id="KW-0408">Iron</keyword>
<evidence type="ECO:0000256" key="5">
    <source>
        <dbReference type="ARBA" id="ARBA00023014"/>
    </source>
</evidence>
<name>A0A7Y0L4Q6_9FIRM</name>
<dbReference type="AlphaFoldDB" id="A0A7Y0L4Q6"/>
<dbReference type="SMART" id="SM00928">
    <property type="entry name" value="NADH_4Fe-4S"/>
    <property type="match status" value="1"/>
</dbReference>
<comment type="similarity">
    <text evidence="1">Belongs to the complex I 51 kDa subunit family.</text>
</comment>
<keyword evidence="3" id="KW-0479">Metal-binding</keyword>
<keyword evidence="2" id="KW-0004">4Fe-4S</keyword>
<dbReference type="Proteomes" id="UP000533476">
    <property type="component" value="Unassembled WGS sequence"/>
</dbReference>
<keyword evidence="5" id="KW-0411">Iron-sulfur</keyword>
<dbReference type="SUPFAM" id="SSF140490">
    <property type="entry name" value="Nqo1C-terminal domain-like"/>
    <property type="match status" value="1"/>
</dbReference>
<feature type="region of interest" description="Disordered" evidence="6">
    <location>
        <begin position="1"/>
        <end position="21"/>
    </location>
</feature>
<dbReference type="Gene3D" id="1.20.1440.230">
    <property type="entry name" value="NADH-ubiquinone oxidoreductase 51kDa subunit, iron-sulphur binding domain"/>
    <property type="match status" value="1"/>
</dbReference>
<dbReference type="PROSITE" id="PS00645">
    <property type="entry name" value="COMPLEX1_51K_2"/>
    <property type="match status" value="1"/>
</dbReference>
<protein>
    <submittedName>
        <fullName evidence="8">Electron transport complex protein RnfC</fullName>
    </submittedName>
</protein>
<comment type="caution">
    <text evidence="8">The sequence shown here is derived from an EMBL/GenBank/DDBJ whole genome shotgun (WGS) entry which is preliminary data.</text>
</comment>
<dbReference type="PANTHER" id="PTHR43578">
    <property type="entry name" value="NADH-QUINONE OXIDOREDUCTASE SUBUNIT F"/>
    <property type="match status" value="1"/>
</dbReference>
<dbReference type="PANTHER" id="PTHR43578:SF3">
    <property type="entry name" value="NADH-QUINONE OXIDOREDUCTASE SUBUNIT F"/>
    <property type="match status" value="1"/>
</dbReference>
<dbReference type="Pfam" id="PF01512">
    <property type="entry name" value="Complex1_51K"/>
    <property type="match status" value="1"/>
</dbReference>
<dbReference type="EMBL" id="JABBVZ010000046">
    <property type="protein sequence ID" value="NMP23294.1"/>
    <property type="molecule type" value="Genomic_DNA"/>
</dbReference>
<dbReference type="InterPro" id="IPR037207">
    <property type="entry name" value="Nuop51_4Fe4S-bd_sf"/>
</dbReference>
<evidence type="ECO:0000256" key="4">
    <source>
        <dbReference type="ARBA" id="ARBA00023004"/>
    </source>
</evidence>
<dbReference type="RefSeq" id="WP_169100437.1">
    <property type="nucleotide sequence ID" value="NZ_JABBVZ010000046.1"/>
</dbReference>
<dbReference type="Gene3D" id="3.10.20.600">
    <property type="match status" value="1"/>
</dbReference>
<dbReference type="GO" id="GO:0008137">
    <property type="term" value="F:NADH dehydrogenase (ubiquinone) activity"/>
    <property type="evidence" value="ECO:0007669"/>
    <property type="project" value="InterPro"/>
</dbReference>
<dbReference type="InterPro" id="IPR011538">
    <property type="entry name" value="Nuo51_FMN-bd"/>
</dbReference>
<evidence type="ECO:0000256" key="1">
    <source>
        <dbReference type="ARBA" id="ARBA00007523"/>
    </source>
</evidence>
<dbReference type="GO" id="GO:0010181">
    <property type="term" value="F:FMN binding"/>
    <property type="evidence" value="ECO:0007669"/>
    <property type="project" value="InterPro"/>
</dbReference>
<dbReference type="InterPro" id="IPR001949">
    <property type="entry name" value="NADH-UbQ_OxRdtase_51kDa_CS"/>
</dbReference>
<evidence type="ECO:0000256" key="3">
    <source>
        <dbReference type="ARBA" id="ARBA00022723"/>
    </source>
</evidence>
<keyword evidence="9" id="KW-1185">Reference proteome</keyword>
<organism evidence="8 9">
    <name type="scientific">Sulfobacillus harzensis</name>
    <dbReference type="NCBI Taxonomy" id="2729629"/>
    <lineage>
        <taxon>Bacteria</taxon>
        <taxon>Bacillati</taxon>
        <taxon>Bacillota</taxon>
        <taxon>Clostridia</taxon>
        <taxon>Eubacteriales</taxon>
        <taxon>Clostridiales Family XVII. Incertae Sedis</taxon>
        <taxon>Sulfobacillus</taxon>
    </lineage>
</organism>
<dbReference type="InterPro" id="IPR037225">
    <property type="entry name" value="Nuo51_FMN-bd_sf"/>
</dbReference>
<dbReference type="Gene3D" id="3.40.50.11540">
    <property type="entry name" value="NADH-ubiquinone oxidoreductase 51kDa subunit"/>
    <property type="match status" value="1"/>
</dbReference>
<evidence type="ECO:0000256" key="6">
    <source>
        <dbReference type="SAM" id="MobiDB-lite"/>
    </source>
</evidence>
<reference evidence="8 9" key="1">
    <citation type="submission" date="2020-04" db="EMBL/GenBank/DDBJ databases">
        <authorList>
            <person name="Zhang R."/>
            <person name="Schippers A."/>
        </authorList>
    </citation>
    <scope>NUCLEOTIDE SEQUENCE [LARGE SCALE GENOMIC DNA]</scope>
    <source>
        <strain evidence="8 9">DSM 109850</strain>
    </source>
</reference>
<dbReference type="Pfam" id="PF10589">
    <property type="entry name" value="NADH_4Fe-4S"/>
    <property type="match status" value="1"/>
</dbReference>